<keyword evidence="6" id="KW-0574">Periplasm</keyword>
<comment type="caution">
    <text evidence="10">The sequence shown here is derived from an EMBL/GenBank/DDBJ whole genome shotgun (WGS) entry which is preliminary data.</text>
</comment>
<evidence type="ECO:0000256" key="4">
    <source>
        <dbReference type="ARBA" id="ARBA00022729"/>
    </source>
</evidence>
<keyword evidence="5" id="KW-0677">Repeat</keyword>
<dbReference type="Pfam" id="PF13365">
    <property type="entry name" value="Trypsin_2"/>
    <property type="match status" value="1"/>
</dbReference>
<organism evidence="10 11">
    <name type="scientific">Thioalkalicoccus limnaeus</name>
    <dbReference type="NCBI Taxonomy" id="120681"/>
    <lineage>
        <taxon>Bacteria</taxon>
        <taxon>Pseudomonadati</taxon>
        <taxon>Pseudomonadota</taxon>
        <taxon>Gammaproteobacteria</taxon>
        <taxon>Chromatiales</taxon>
        <taxon>Chromatiaceae</taxon>
        <taxon>Thioalkalicoccus</taxon>
    </lineage>
</organism>
<evidence type="ECO:0000256" key="6">
    <source>
        <dbReference type="ARBA" id="ARBA00022764"/>
    </source>
</evidence>
<keyword evidence="3" id="KW-0645">Protease</keyword>
<dbReference type="InterPro" id="IPR036034">
    <property type="entry name" value="PDZ_sf"/>
</dbReference>
<evidence type="ECO:0000256" key="1">
    <source>
        <dbReference type="ARBA" id="ARBA00004418"/>
    </source>
</evidence>
<dbReference type="Pfam" id="PF13180">
    <property type="entry name" value="PDZ_2"/>
    <property type="match status" value="1"/>
</dbReference>
<keyword evidence="4" id="KW-0732">Signal</keyword>
<dbReference type="Pfam" id="PF17820">
    <property type="entry name" value="PDZ_6"/>
    <property type="match status" value="1"/>
</dbReference>
<protein>
    <submittedName>
        <fullName evidence="10">DegQ family serine endoprotease</fullName>
    </submittedName>
</protein>
<dbReference type="InterPro" id="IPR001940">
    <property type="entry name" value="Peptidase_S1C"/>
</dbReference>
<dbReference type="NCBIfam" id="TIGR02037">
    <property type="entry name" value="degP_htrA_DO"/>
    <property type="match status" value="1"/>
</dbReference>
<evidence type="ECO:0000313" key="10">
    <source>
        <dbReference type="EMBL" id="MEY6432316.1"/>
    </source>
</evidence>
<dbReference type="PROSITE" id="PS50106">
    <property type="entry name" value="PDZ"/>
    <property type="match status" value="2"/>
</dbReference>
<gene>
    <name evidence="10" type="ORF">ABC977_07840</name>
</gene>
<dbReference type="Proteomes" id="UP001564408">
    <property type="component" value="Unassembled WGS sequence"/>
</dbReference>
<evidence type="ECO:0000259" key="9">
    <source>
        <dbReference type="PROSITE" id="PS50106"/>
    </source>
</evidence>
<dbReference type="EMBL" id="JBDKXB010000007">
    <property type="protein sequence ID" value="MEY6432316.1"/>
    <property type="molecule type" value="Genomic_DNA"/>
</dbReference>
<reference evidence="10 11" key="1">
    <citation type="submission" date="2024-05" db="EMBL/GenBank/DDBJ databases">
        <title>Genome Sequence and Characterization of the New Strain Purple Sulfur Bacterium of Genus Thioalkalicoccus.</title>
        <authorList>
            <person name="Bryantseva I.A."/>
            <person name="Kyndt J.A."/>
            <person name="Imhoff J.F."/>
        </authorList>
    </citation>
    <scope>NUCLEOTIDE SEQUENCE [LARGE SCALE GENOMIC DNA]</scope>
    <source>
        <strain evidence="10 11">Um2</strain>
    </source>
</reference>
<dbReference type="PRINTS" id="PR00834">
    <property type="entry name" value="PROTEASES2C"/>
</dbReference>
<dbReference type="InterPro" id="IPR001478">
    <property type="entry name" value="PDZ"/>
</dbReference>
<name>A0ABV4BCZ7_9GAMM</name>
<dbReference type="InterPro" id="IPR011782">
    <property type="entry name" value="Pept_S1C_Do"/>
</dbReference>
<keyword evidence="8" id="KW-0720">Serine protease</keyword>
<evidence type="ECO:0000256" key="3">
    <source>
        <dbReference type="ARBA" id="ARBA00022670"/>
    </source>
</evidence>
<accession>A0ABV4BCZ7</accession>
<dbReference type="InterPro" id="IPR009003">
    <property type="entry name" value="Peptidase_S1_PA"/>
</dbReference>
<keyword evidence="7" id="KW-0378">Hydrolase</keyword>
<evidence type="ECO:0000256" key="8">
    <source>
        <dbReference type="ARBA" id="ARBA00022825"/>
    </source>
</evidence>
<feature type="domain" description="PDZ" evidence="9">
    <location>
        <begin position="232"/>
        <end position="311"/>
    </location>
</feature>
<evidence type="ECO:0000256" key="5">
    <source>
        <dbReference type="ARBA" id="ARBA00022737"/>
    </source>
</evidence>
<dbReference type="PANTHER" id="PTHR22939">
    <property type="entry name" value="SERINE PROTEASE FAMILY S1C HTRA-RELATED"/>
    <property type="match status" value="1"/>
</dbReference>
<dbReference type="SMART" id="SM00228">
    <property type="entry name" value="PDZ"/>
    <property type="match status" value="2"/>
</dbReference>
<dbReference type="InterPro" id="IPR041489">
    <property type="entry name" value="PDZ_6"/>
</dbReference>
<dbReference type="PANTHER" id="PTHR22939:SF129">
    <property type="entry name" value="SERINE PROTEASE HTRA2, MITOCHONDRIAL"/>
    <property type="match status" value="1"/>
</dbReference>
<dbReference type="CDD" id="cd10839">
    <property type="entry name" value="cpPDZ1_DegP-like"/>
    <property type="match status" value="1"/>
</dbReference>
<sequence length="420" mass="44993">MPSLAPMLERTVPAVVNIATVTRIEIADNPMLRDPFFRRFFDIPDHRERRGQSLGSGVIVDSHNGIVLTNHHVVNKAEQIEVTLHDGRTLLAELVGSDPQTDVAVLRVPSEELQQLPVGDSDQLRVGDFVIAVGSPFGLSQTVTSGIVSALGRSGLGIEGYESYIQTDASINPGNSGGPLVNLRGELIGINTAIIAPGGGNVGIGFAIPINMAKVVMDQLLEHGEVRRGLFGVGVQDLTPDLARALGVEVHRGAVIAKVESNSAAERAGVRPGDVVTRVDGAEVRGAADLRNRIGLKRVGDTVELQIVRDGRMRTIRGKVADPYEHFVEGARISRALSGARLADGNRPLQRGLLVGVDVGPVEPASPAAETGLRQGDLLLEVNGQRINNLQELRTALRQTRALTSLRLWRDGQLLLISRR</sequence>
<comment type="subcellular location">
    <subcellularLocation>
        <location evidence="1">Periplasm</location>
    </subcellularLocation>
</comment>
<evidence type="ECO:0000313" key="11">
    <source>
        <dbReference type="Proteomes" id="UP001564408"/>
    </source>
</evidence>
<comment type="similarity">
    <text evidence="2">Belongs to the peptidase S1C family.</text>
</comment>
<proteinExistence type="inferred from homology"/>
<dbReference type="SUPFAM" id="SSF50494">
    <property type="entry name" value="Trypsin-like serine proteases"/>
    <property type="match status" value="1"/>
</dbReference>
<dbReference type="SUPFAM" id="SSF50156">
    <property type="entry name" value="PDZ domain-like"/>
    <property type="match status" value="2"/>
</dbReference>
<dbReference type="Gene3D" id="2.30.42.10">
    <property type="match status" value="2"/>
</dbReference>
<evidence type="ECO:0000256" key="7">
    <source>
        <dbReference type="ARBA" id="ARBA00022801"/>
    </source>
</evidence>
<dbReference type="Gene3D" id="2.40.10.120">
    <property type="match status" value="1"/>
</dbReference>
<feature type="domain" description="PDZ" evidence="9">
    <location>
        <begin position="327"/>
        <end position="412"/>
    </location>
</feature>
<evidence type="ECO:0000256" key="2">
    <source>
        <dbReference type="ARBA" id="ARBA00010541"/>
    </source>
</evidence>
<keyword evidence="11" id="KW-1185">Reference proteome</keyword>